<dbReference type="InterPro" id="IPR050116">
    <property type="entry name" value="DNA_polymerase-Y"/>
</dbReference>
<evidence type="ECO:0000256" key="9">
    <source>
        <dbReference type="ARBA" id="ARBA00022763"/>
    </source>
</evidence>
<protein>
    <recommendedName>
        <fullName evidence="15">DNA polymerase IV</fullName>
        <shortName evidence="15">Pol IV</shortName>
        <ecNumber evidence="15">2.7.7.7</ecNumber>
    </recommendedName>
</protein>
<feature type="domain" description="UmuC" evidence="16">
    <location>
        <begin position="5"/>
        <end position="187"/>
    </location>
</feature>
<dbReference type="GO" id="GO:0042276">
    <property type="term" value="P:error-prone translesion synthesis"/>
    <property type="evidence" value="ECO:0007669"/>
    <property type="project" value="TreeGrafter"/>
</dbReference>
<keyword evidence="13 15" id="KW-0234">DNA repair</keyword>
<evidence type="ECO:0000256" key="13">
    <source>
        <dbReference type="ARBA" id="ARBA00023204"/>
    </source>
</evidence>
<organism evidence="17 18">
    <name type="scientific">Thermacetogenium phaeum (strain ATCC BAA-254 / DSM 26808 / PB)</name>
    <dbReference type="NCBI Taxonomy" id="1089553"/>
    <lineage>
        <taxon>Bacteria</taxon>
        <taxon>Bacillati</taxon>
        <taxon>Bacillota</taxon>
        <taxon>Clostridia</taxon>
        <taxon>Thermoanaerobacterales</taxon>
        <taxon>Thermoanaerobacteraceae</taxon>
        <taxon>Thermacetogenium</taxon>
    </lineage>
</organism>
<dbReference type="HOGENOM" id="CLU_012348_1_1_9"/>
<evidence type="ECO:0000256" key="10">
    <source>
        <dbReference type="ARBA" id="ARBA00022842"/>
    </source>
</evidence>
<comment type="catalytic activity">
    <reaction evidence="14 15">
        <text>DNA(n) + a 2'-deoxyribonucleoside 5'-triphosphate = DNA(n+1) + diphosphate</text>
        <dbReference type="Rhea" id="RHEA:22508"/>
        <dbReference type="Rhea" id="RHEA-COMP:17339"/>
        <dbReference type="Rhea" id="RHEA-COMP:17340"/>
        <dbReference type="ChEBI" id="CHEBI:33019"/>
        <dbReference type="ChEBI" id="CHEBI:61560"/>
        <dbReference type="ChEBI" id="CHEBI:173112"/>
        <dbReference type="EC" id="2.7.7.7"/>
    </reaction>
</comment>
<evidence type="ECO:0000256" key="4">
    <source>
        <dbReference type="ARBA" id="ARBA00022490"/>
    </source>
</evidence>
<keyword evidence="7 15" id="KW-0235">DNA replication</keyword>
<reference evidence="17 18" key="1">
    <citation type="journal article" date="2012" name="BMC Genomics">
        <title>Genome-guided analysis of physiological and morphological traits of the fermentative acetate oxidizer Thermacetogenium phaeum.</title>
        <authorList>
            <person name="Oehler D."/>
            <person name="Poehlein A."/>
            <person name="Leimbach A."/>
            <person name="Muller N."/>
            <person name="Daniel R."/>
            <person name="Gottschalk G."/>
            <person name="Schink B."/>
        </authorList>
    </citation>
    <scope>NUCLEOTIDE SEQUENCE [LARGE SCALE GENOMIC DNA]</scope>
    <source>
        <strain evidence="18">ATCC BAA-254 / DSM 26808 / PB</strain>
    </source>
</reference>
<evidence type="ECO:0000256" key="1">
    <source>
        <dbReference type="ARBA" id="ARBA00004496"/>
    </source>
</evidence>
<evidence type="ECO:0000256" key="15">
    <source>
        <dbReference type="HAMAP-Rule" id="MF_01113"/>
    </source>
</evidence>
<name>K4LU14_THEPS</name>
<evidence type="ECO:0000256" key="7">
    <source>
        <dbReference type="ARBA" id="ARBA00022705"/>
    </source>
</evidence>
<comment type="subunit">
    <text evidence="15">Monomer.</text>
</comment>
<evidence type="ECO:0000256" key="3">
    <source>
        <dbReference type="ARBA" id="ARBA00022457"/>
    </source>
</evidence>
<keyword evidence="12 15" id="KW-0238">DNA-binding</keyword>
<comment type="subcellular location">
    <subcellularLocation>
        <location evidence="1 15">Cytoplasm</location>
    </subcellularLocation>
</comment>
<dbReference type="InterPro" id="IPR036775">
    <property type="entry name" value="DNA_pol_Y-fam_lit_finger_sf"/>
</dbReference>
<gene>
    <name evidence="15 17" type="primary">dinB</name>
    <name evidence="17" type="ordered locus">Tph_c13030</name>
</gene>
<dbReference type="Gene3D" id="3.40.1170.60">
    <property type="match status" value="1"/>
</dbReference>
<dbReference type="GO" id="GO:0003887">
    <property type="term" value="F:DNA-directed DNA polymerase activity"/>
    <property type="evidence" value="ECO:0007669"/>
    <property type="project" value="UniProtKB-UniRule"/>
</dbReference>
<dbReference type="Proteomes" id="UP000000467">
    <property type="component" value="Chromosome"/>
</dbReference>
<dbReference type="HAMAP" id="MF_01113">
    <property type="entry name" value="DNApol_IV"/>
    <property type="match status" value="1"/>
</dbReference>
<dbReference type="PANTHER" id="PTHR11076">
    <property type="entry name" value="DNA REPAIR POLYMERASE UMUC / TRANSFERASE FAMILY MEMBER"/>
    <property type="match status" value="1"/>
</dbReference>
<dbReference type="Pfam" id="PF00817">
    <property type="entry name" value="IMS"/>
    <property type="match status" value="1"/>
</dbReference>
<dbReference type="Gene3D" id="3.30.70.270">
    <property type="match status" value="1"/>
</dbReference>
<evidence type="ECO:0000256" key="8">
    <source>
        <dbReference type="ARBA" id="ARBA00022723"/>
    </source>
</evidence>
<dbReference type="Pfam" id="PF11799">
    <property type="entry name" value="IMS_C"/>
    <property type="match status" value="1"/>
</dbReference>
<dbReference type="STRING" id="1089553.Tph_c13030"/>
<evidence type="ECO:0000259" key="16">
    <source>
        <dbReference type="PROSITE" id="PS50173"/>
    </source>
</evidence>
<dbReference type="EMBL" id="CP003732">
    <property type="protein sequence ID" value="AFV11524.1"/>
    <property type="molecule type" value="Genomic_DNA"/>
</dbReference>
<feature type="site" description="Substrate discrimination" evidence="15">
    <location>
        <position position="14"/>
    </location>
</feature>
<keyword evidence="5 15" id="KW-0808">Transferase</keyword>
<keyword evidence="10 15" id="KW-0460">Magnesium</keyword>
<dbReference type="EC" id="2.7.7.7" evidence="15"/>
<dbReference type="Gene3D" id="1.10.150.20">
    <property type="entry name" value="5' to 3' exonuclease, C-terminal subdomain"/>
    <property type="match status" value="1"/>
</dbReference>
<dbReference type="GO" id="GO:0005829">
    <property type="term" value="C:cytosol"/>
    <property type="evidence" value="ECO:0007669"/>
    <property type="project" value="TreeGrafter"/>
</dbReference>
<evidence type="ECO:0000313" key="18">
    <source>
        <dbReference type="Proteomes" id="UP000000467"/>
    </source>
</evidence>
<keyword evidence="6 15" id="KW-0548">Nucleotidyltransferase</keyword>
<dbReference type="GO" id="GO:0000287">
    <property type="term" value="F:magnesium ion binding"/>
    <property type="evidence" value="ECO:0007669"/>
    <property type="project" value="UniProtKB-UniRule"/>
</dbReference>
<keyword evidence="3 15" id="KW-0515">Mutator protein</keyword>
<evidence type="ECO:0000256" key="12">
    <source>
        <dbReference type="ARBA" id="ARBA00023125"/>
    </source>
</evidence>
<dbReference type="InterPro" id="IPR001126">
    <property type="entry name" value="UmuC"/>
</dbReference>
<dbReference type="AlphaFoldDB" id="K4LU14"/>
<dbReference type="Pfam" id="PF21999">
    <property type="entry name" value="IMS_HHH_1"/>
    <property type="match status" value="1"/>
</dbReference>
<evidence type="ECO:0000256" key="14">
    <source>
        <dbReference type="ARBA" id="ARBA00049244"/>
    </source>
</evidence>
<dbReference type="SUPFAM" id="SSF56672">
    <property type="entry name" value="DNA/RNA polymerases"/>
    <property type="match status" value="1"/>
</dbReference>
<keyword evidence="8 15" id="KW-0479">Metal-binding</keyword>
<dbReference type="RefSeq" id="WP_015050405.1">
    <property type="nucleotide sequence ID" value="NC_018870.1"/>
</dbReference>
<feature type="active site" evidence="15">
    <location>
        <position position="106"/>
    </location>
</feature>
<dbReference type="KEGG" id="tpz:Tph_c13030"/>
<comment type="similarity">
    <text evidence="2 15">Belongs to the DNA polymerase type-Y family.</text>
</comment>
<evidence type="ECO:0000313" key="17">
    <source>
        <dbReference type="EMBL" id="AFV11524.1"/>
    </source>
</evidence>
<dbReference type="InterPro" id="IPR053848">
    <property type="entry name" value="IMS_HHH_1"/>
</dbReference>
<dbReference type="GO" id="GO:0006261">
    <property type="term" value="P:DNA-templated DNA replication"/>
    <property type="evidence" value="ECO:0007669"/>
    <property type="project" value="UniProtKB-UniRule"/>
</dbReference>
<dbReference type="InterPro" id="IPR043502">
    <property type="entry name" value="DNA/RNA_pol_sf"/>
</dbReference>
<evidence type="ECO:0000256" key="2">
    <source>
        <dbReference type="ARBA" id="ARBA00010945"/>
    </source>
</evidence>
<keyword evidence="9 15" id="KW-0227">DNA damage</keyword>
<dbReference type="InterPro" id="IPR043128">
    <property type="entry name" value="Rev_trsase/Diguanyl_cyclase"/>
</dbReference>
<accession>K4LU14</accession>
<dbReference type="PANTHER" id="PTHR11076:SF35">
    <property type="entry name" value="DNA REPAIR PROTEIN HOMOLOG YOBH"/>
    <property type="match status" value="1"/>
</dbReference>
<keyword evidence="18" id="KW-1185">Reference proteome</keyword>
<dbReference type="InterPro" id="IPR022880">
    <property type="entry name" value="DNApol_IV"/>
</dbReference>
<keyword evidence="11 15" id="KW-0239">DNA-directed DNA polymerase</keyword>
<dbReference type="OrthoDB" id="9808813at2"/>
<dbReference type="GO" id="GO:0006281">
    <property type="term" value="P:DNA repair"/>
    <property type="evidence" value="ECO:0007669"/>
    <property type="project" value="UniProtKB-UniRule"/>
</dbReference>
<keyword evidence="4 15" id="KW-0963">Cytoplasm</keyword>
<sequence>MERAILLADMNSFFASVHQALNPELRGKPVIVAGDPEKRHGIVLTASYEAKKKGIKTGMGVWEARHRCPEGIFIKPQYHLYVDFSIRILRIMNDFTPLVEPFSIDEAFLDVTGSQKLFGSPIDIARRLKERIRREIGITCSIGVGPNKLLAKMAAGMQKPDGLTVINHEDIPLSLWPLPVRELFGVGPNYERHLHRLNIHTIGDLAKYPSTILRKKFGLYGETLWLSANGIDFSPVDPDSLNRVKSIGQQITLPRDYRGEEIKTVILELADLVAYRARTGEHLGKTVALTLRDPNFRWVSRMQTLREPTNLAADIATAAFELLQRHWSFDWPVRLVGITLANLFPFRLRQVTLFGNREKIWEIEKACDRVRDRYGQTTVFRAVSLKEGCLEHMRYL</sequence>
<dbReference type="CDD" id="cd03586">
    <property type="entry name" value="PolY_Pol_IV_kappa"/>
    <property type="match status" value="1"/>
</dbReference>
<evidence type="ECO:0000256" key="11">
    <source>
        <dbReference type="ARBA" id="ARBA00022932"/>
    </source>
</evidence>
<evidence type="ECO:0000256" key="6">
    <source>
        <dbReference type="ARBA" id="ARBA00022695"/>
    </source>
</evidence>
<feature type="binding site" evidence="15">
    <location>
        <position position="105"/>
    </location>
    <ligand>
        <name>Mg(2+)</name>
        <dbReference type="ChEBI" id="CHEBI:18420"/>
    </ligand>
</feature>
<dbReference type="eggNOG" id="COG0389">
    <property type="taxonomic scope" value="Bacteria"/>
</dbReference>
<dbReference type="InterPro" id="IPR017961">
    <property type="entry name" value="DNA_pol_Y-fam_little_finger"/>
</dbReference>
<dbReference type="GO" id="GO:0009432">
    <property type="term" value="P:SOS response"/>
    <property type="evidence" value="ECO:0007669"/>
    <property type="project" value="TreeGrafter"/>
</dbReference>
<feature type="binding site" evidence="15">
    <location>
        <position position="9"/>
    </location>
    <ligand>
        <name>Mg(2+)</name>
        <dbReference type="ChEBI" id="CHEBI:18420"/>
    </ligand>
</feature>
<dbReference type="SUPFAM" id="SSF100879">
    <property type="entry name" value="Lesion bypass DNA polymerase (Y-family), little finger domain"/>
    <property type="match status" value="1"/>
</dbReference>
<dbReference type="Gene3D" id="3.30.1490.100">
    <property type="entry name" value="DNA polymerase, Y-family, little finger domain"/>
    <property type="match status" value="1"/>
</dbReference>
<comment type="cofactor">
    <cofactor evidence="15">
        <name>Mg(2+)</name>
        <dbReference type="ChEBI" id="CHEBI:18420"/>
    </cofactor>
    <text evidence="15">Binds 2 magnesium ions per subunit.</text>
</comment>
<dbReference type="PROSITE" id="PS50173">
    <property type="entry name" value="UMUC"/>
    <property type="match status" value="1"/>
</dbReference>
<comment type="function">
    <text evidence="15">Poorly processive, error-prone DNA polymerase involved in untargeted mutagenesis. Copies undamaged DNA at stalled replication forks, which arise in vivo from mismatched or misaligned primer ends. These misaligned primers can be extended by PolIV. Exhibits no 3'-5' exonuclease (proofreading) activity. May be involved in translesional synthesis, in conjunction with the beta clamp from PolIII.</text>
</comment>
<dbReference type="NCBIfam" id="NF002848">
    <property type="entry name" value="PRK03103.1"/>
    <property type="match status" value="1"/>
</dbReference>
<dbReference type="GO" id="GO:0003684">
    <property type="term" value="F:damaged DNA binding"/>
    <property type="evidence" value="ECO:0007669"/>
    <property type="project" value="InterPro"/>
</dbReference>
<dbReference type="NCBIfam" id="NF002677">
    <property type="entry name" value="PRK02406.1"/>
    <property type="match status" value="1"/>
</dbReference>
<evidence type="ECO:0000256" key="5">
    <source>
        <dbReference type="ARBA" id="ARBA00022679"/>
    </source>
</evidence>
<proteinExistence type="inferred from homology"/>